<feature type="non-terminal residue" evidence="1">
    <location>
        <position position="1"/>
    </location>
</feature>
<reference evidence="1" key="1">
    <citation type="submission" date="2021-06" db="EMBL/GenBank/DDBJ databases">
        <authorList>
            <person name="Kallberg Y."/>
            <person name="Tangrot J."/>
            <person name="Rosling A."/>
        </authorList>
    </citation>
    <scope>NUCLEOTIDE SEQUENCE</scope>
    <source>
        <strain evidence="1">FL966</strain>
    </source>
</reference>
<proteinExistence type="predicted"/>
<dbReference type="OrthoDB" id="286814at2759"/>
<dbReference type="GO" id="GO:0019901">
    <property type="term" value="F:protein kinase binding"/>
    <property type="evidence" value="ECO:0007669"/>
    <property type="project" value="InterPro"/>
</dbReference>
<dbReference type="GO" id="GO:0016538">
    <property type="term" value="F:cyclin-dependent protein serine/threonine kinase regulator activity"/>
    <property type="evidence" value="ECO:0007669"/>
    <property type="project" value="TreeGrafter"/>
</dbReference>
<keyword evidence="2" id="KW-1185">Reference proteome</keyword>
<organism evidence="1 2">
    <name type="scientific">Cetraspora pellucida</name>
    <dbReference type="NCBI Taxonomy" id="1433469"/>
    <lineage>
        <taxon>Eukaryota</taxon>
        <taxon>Fungi</taxon>
        <taxon>Fungi incertae sedis</taxon>
        <taxon>Mucoromycota</taxon>
        <taxon>Glomeromycotina</taxon>
        <taxon>Glomeromycetes</taxon>
        <taxon>Diversisporales</taxon>
        <taxon>Gigasporaceae</taxon>
        <taxon>Cetraspora</taxon>
    </lineage>
</organism>
<sequence>ASDTRSILCVMTNEIQELTQNENNNHSQETYNHQKIVMKENIVGNLDSQVISLRLFIQETLRRLRISWFTLQTALFYLLRIKHKIATLEIEITTKPDNKSDSATCGRRMFLASLIIASKYLQDRNYSNSAWSKICGLSVKDINEIER</sequence>
<dbReference type="AlphaFoldDB" id="A0A9N9KLZ3"/>
<dbReference type="PANTHER" id="PTHR15615:SF36">
    <property type="entry name" value="PHO85 CYCLIN-5"/>
    <property type="match status" value="1"/>
</dbReference>
<dbReference type="GO" id="GO:0000307">
    <property type="term" value="C:cyclin-dependent protein kinase holoenzyme complex"/>
    <property type="evidence" value="ECO:0007669"/>
    <property type="project" value="TreeGrafter"/>
</dbReference>
<comment type="caution">
    <text evidence="1">The sequence shown here is derived from an EMBL/GenBank/DDBJ whole genome shotgun (WGS) entry which is preliminary data.</text>
</comment>
<dbReference type="PANTHER" id="PTHR15615">
    <property type="match status" value="1"/>
</dbReference>
<dbReference type="InterPro" id="IPR013922">
    <property type="entry name" value="Cyclin_PHO80-like"/>
</dbReference>
<dbReference type="EMBL" id="CAJVQA010080430">
    <property type="protein sequence ID" value="CAG8837105.1"/>
    <property type="molecule type" value="Genomic_DNA"/>
</dbReference>
<dbReference type="Pfam" id="PF08613">
    <property type="entry name" value="Cyclin"/>
    <property type="match status" value="1"/>
</dbReference>
<feature type="non-terminal residue" evidence="1">
    <location>
        <position position="147"/>
    </location>
</feature>
<dbReference type="CDD" id="cd20557">
    <property type="entry name" value="CYCLIN_ScPCL1-like"/>
    <property type="match status" value="1"/>
</dbReference>
<evidence type="ECO:0000313" key="2">
    <source>
        <dbReference type="Proteomes" id="UP000789759"/>
    </source>
</evidence>
<dbReference type="Gene3D" id="1.10.472.10">
    <property type="entry name" value="Cyclin-like"/>
    <property type="match status" value="1"/>
</dbReference>
<gene>
    <name evidence="1" type="ORF">CPELLU_LOCUS21500</name>
</gene>
<dbReference type="GO" id="GO:0005634">
    <property type="term" value="C:nucleus"/>
    <property type="evidence" value="ECO:0007669"/>
    <property type="project" value="TreeGrafter"/>
</dbReference>
<name>A0A9N9KLZ3_9GLOM</name>
<accession>A0A9N9KLZ3</accession>
<protein>
    <submittedName>
        <fullName evidence="1">6857_t:CDS:1</fullName>
    </submittedName>
</protein>
<dbReference type="Proteomes" id="UP000789759">
    <property type="component" value="Unassembled WGS sequence"/>
</dbReference>
<evidence type="ECO:0000313" key="1">
    <source>
        <dbReference type="EMBL" id="CAG8837105.1"/>
    </source>
</evidence>